<protein>
    <recommendedName>
        <fullName evidence="3">Carbohydrate-binding module family 13 protein</fullName>
    </recommendedName>
</protein>
<organism evidence="1 2">
    <name type="scientific">Botryobasidium botryosum (strain FD-172 SS1)</name>
    <dbReference type="NCBI Taxonomy" id="930990"/>
    <lineage>
        <taxon>Eukaryota</taxon>
        <taxon>Fungi</taxon>
        <taxon>Dikarya</taxon>
        <taxon>Basidiomycota</taxon>
        <taxon>Agaricomycotina</taxon>
        <taxon>Agaricomycetes</taxon>
        <taxon>Cantharellales</taxon>
        <taxon>Botryobasidiaceae</taxon>
        <taxon>Botryobasidium</taxon>
    </lineage>
</organism>
<dbReference type="Proteomes" id="UP000027195">
    <property type="component" value="Unassembled WGS sequence"/>
</dbReference>
<dbReference type="InParanoid" id="A0A067NAI3"/>
<keyword evidence="2" id="KW-1185">Reference proteome</keyword>
<gene>
    <name evidence="1" type="ORF">BOTBODRAFT_49846</name>
</gene>
<dbReference type="EMBL" id="KL198016">
    <property type="protein sequence ID" value="KDQ21147.1"/>
    <property type="molecule type" value="Genomic_DNA"/>
</dbReference>
<dbReference type="AlphaFoldDB" id="A0A067NAI3"/>
<evidence type="ECO:0000313" key="1">
    <source>
        <dbReference type="EMBL" id="KDQ21147.1"/>
    </source>
</evidence>
<proteinExistence type="predicted"/>
<name>A0A067NAI3_BOTB1</name>
<dbReference type="HOGENOM" id="CLU_1854928_0_0_1"/>
<dbReference type="InterPro" id="IPR035992">
    <property type="entry name" value="Ricin_B-like_lectins"/>
</dbReference>
<sequence>MALLLPGEYRIHRGACEAALLGYTPGALVAFYRPSLHPDLRKWHVQPQHNGTYTLQNIKTGDFLAYYEKENRVGGSPCPCQWRIEHGPDPSQYFLMVPASPFVVDARESCFTVQTHLVLDFLHDKKESTQAWTFTPCSDS</sequence>
<dbReference type="Gene3D" id="2.80.10.50">
    <property type="match status" value="1"/>
</dbReference>
<accession>A0A067NAI3</accession>
<dbReference type="SUPFAM" id="SSF50370">
    <property type="entry name" value="Ricin B-like lectins"/>
    <property type="match status" value="1"/>
</dbReference>
<reference evidence="2" key="1">
    <citation type="journal article" date="2014" name="Proc. Natl. Acad. Sci. U.S.A.">
        <title>Extensive sampling of basidiomycete genomes demonstrates inadequacy of the white-rot/brown-rot paradigm for wood decay fungi.</title>
        <authorList>
            <person name="Riley R."/>
            <person name="Salamov A.A."/>
            <person name="Brown D.W."/>
            <person name="Nagy L.G."/>
            <person name="Floudas D."/>
            <person name="Held B.W."/>
            <person name="Levasseur A."/>
            <person name="Lombard V."/>
            <person name="Morin E."/>
            <person name="Otillar R."/>
            <person name="Lindquist E.A."/>
            <person name="Sun H."/>
            <person name="LaButti K.M."/>
            <person name="Schmutz J."/>
            <person name="Jabbour D."/>
            <person name="Luo H."/>
            <person name="Baker S.E."/>
            <person name="Pisabarro A.G."/>
            <person name="Walton J.D."/>
            <person name="Blanchette R.A."/>
            <person name="Henrissat B."/>
            <person name="Martin F."/>
            <person name="Cullen D."/>
            <person name="Hibbett D.S."/>
            <person name="Grigoriev I.V."/>
        </authorList>
    </citation>
    <scope>NUCLEOTIDE SEQUENCE [LARGE SCALE GENOMIC DNA]</scope>
    <source>
        <strain evidence="2">FD-172 SS1</strain>
    </source>
</reference>
<evidence type="ECO:0008006" key="3">
    <source>
        <dbReference type="Google" id="ProtNLM"/>
    </source>
</evidence>
<evidence type="ECO:0000313" key="2">
    <source>
        <dbReference type="Proteomes" id="UP000027195"/>
    </source>
</evidence>